<accession>A0A428R6R0</accession>
<evidence type="ECO:0000313" key="2">
    <source>
        <dbReference type="Proteomes" id="UP000288168"/>
    </source>
</evidence>
<reference evidence="1 2" key="1">
    <citation type="submission" date="2017-06" db="EMBL/GenBank/DDBJ databases">
        <title>Comparative genomic analysis of Ambrosia Fusariam Clade fungi.</title>
        <authorList>
            <person name="Stajich J.E."/>
            <person name="Carrillo J."/>
            <person name="Kijimoto T."/>
            <person name="Eskalen A."/>
            <person name="O'Donnell K."/>
            <person name="Kasson M."/>
        </authorList>
    </citation>
    <scope>NUCLEOTIDE SEQUENCE [LARGE SCALE GENOMIC DNA]</scope>
    <source>
        <strain evidence="1 2">NRRL62584</strain>
    </source>
</reference>
<keyword evidence="2" id="KW-1185">Reference proteome</keyword>
<protein>
    <submittedName>
        <fullName evidence="1">Uncharacterized protein</fullName>
    </submittedName>
</protein>
<proteinExistence type="predicted"/>
<dbReference type="OrthoDB" id="10471731at2759"/>
<dbReference type="EMBL" id="NKCI01000002">
    <property type="protein sequence ID" value="RSL73210.1"/>
    <property type="molecule type" value="Genomic_DNA"/>
</dbReference>
<evidence type="ECO:0000313" key="1">
    <source>
        <dbReference type="EMBL" id="RSL73210.1"/>
    </source>
</evidence>
<dbReference type="Proteomes" id="UP000288168">
    <property type="component" value="Unassembled WGS sequence"/>
</dbReference>
<organism evidence="1 2">
    <name type="scientific">Fusarium duplospermum</name>
    <dbReference type="NCBI Taxonomy" id="1325734"/>
    <lineage>
        <taxon>Eukaryota</taxon>
        <taxon>Fungi</taxon>
        <taxon>Dikarya</taxon>
        <taxon>Ascomycota</taxon>
        <taxon>Pezizomycotina</taxon>
        <taxon>Sordariomycetes</taxon>
        <taxon>Hypocreomycetidae</taxon>
        <taxon>Hypocreales</taxon>
        <taxon>Nectriaceae</taxon>
        <taxon>Fusarium</taxon>
        <taxon>Fusarium solani species complex</taxon>
    </lineage>
</organism>
<sequence>MDDLCGVFEHEALLERVYGPFIPAHRVSCGTIELEDEQSSESYDDRLFYIISPTCGARVNTAYVSGRSTQTAYLSRQFIVRALADVFQQNIDTIICGGYVLRVERKRTKPEAASCRLQAIGAQLCPDTKILERFEPMA</sequence>
<name>A0A428R6R0_9HYPO</name>
<gene>
    <name evidence="1" type="ORF">CEP54_000301</name>
</gene>
<dbReference type="AlphaFoldDB" id="A0A428R6R0"/>
<comment type="caution">
    <text evidence="1">The sequence shown here is derived from an EMBL/GenBank/DDBJ whole genome shotgun (WGS) entry which is preliminary data.</text>
</comment>